<keyword evidence="1" id="KW-0812">Transmembrane</keyword>
<dbReference type="EMBL" id="LVXG01000023">
    <property type="protein sequence ID" value="OQP47097.1"/>
    <property type="molecule type" value="Genomic_DNA"/>
</dbReference>
<keyword evidence="3" id="KW-1185">Reference proteome</keyword>
<dbReference type="STRING" id="354355.SAMN05660816_01265"/>
<feature type="transmembrane region" description="Helical" evidence="1">
    <location>
        <begin position="43"/>
        <end position="66"/>
    </location>
</feature>
<dbReference type="OrthoDB" id="9998235at2"/>
<gene>
    <name evidence="2" type="ORF">A4H97_06185</name>
</gene>
<evidence type="ECO:0000313" key="3">
    <source>
        <dbReference type="Proteomes" id="UP000192610"/>
    </source>
</evidence>
<dbReference type="Proteomes" id="UP000192610">
    <property type="component" value="Unassembled WGS sequence"/>
</dbReference>
<accession>A0A1V9ELT2</accession>
<evidence type="ECO:0000313" key="2">
    <source>
        <dbReference type="EMBL" id="OQP47097.1"/>
    </source>
</evidence>
<evidence type="ECO:0000256" key="1">
    <source>
        <dbReference type="SAM" id="Phobius"/>
    </source>
</evidence>
<sequence>MKYAFLKQLLLALLIWLFAIIINTVLGTLYLLAIKFHNDAGDLVIFGTIYGAVFSFPVMLAILIIINRYAAGFKKGAFLFNAVFISSIVLTVIVFLLFWNMIGIRGMIMALVLQCIAIVSGITSLMTFYKQLVQWGGDFNTVQKV</sequence>
<keyword evidence="1" id="KW-0472">Membrane</keyword>
<reference evidence="3" key="1">
    <citation type="submission" date="2016-04" db="EMBL/GenBank/DDBJ databases">
        <authorList>
            <person name="Chen L."/>
            <person name="Zhuang W."/>
            <person name="Wang G."/>
        </authorList>
    </citation>
    <scope>NUCLEOTIDE SEQUENCE [LARGE SCALE GENOMIC DNA]</scope>
    <source>
        <strain evidence="3">17621</strain>
    </source>
</reference>
<dbReference type="AlphaFoldDB" id="A0A1V9ELT2"/>
<keyword evidence="1" id="KW-1133">Transmembrane helix</keyword>
<protein>
    <submittedName>
        <fullName evidence="2">Uncharacterized protein</fullName>
    </submittedName>
</protein>
<feature type="transmembrane region" description="Helical" evidence="1">
    <location>
        <begin position="78"/>
        <end position="102"/>
    </location>
</feature>
<feature type="transmembrane region" description="Helical" evidence="1">
    <location>
        <begin position="108"/>
        <end position="129"/>
    </location>
</feature>
<dbReference type="RefSeq" id="WP_081201103.1">
    <property type="nucleotide sequence ID" value="NZ_FOCZ01000002.1"/>
</dbReference>
<name>A0A1V9ELT2_9BACT</name>
<comment type="caution">
    <text evidence="2">The sequence shown here is derived from an EMBL/GenBank/DDBJ whole genome shotgun (WGS) entry which is preliminary data.</text>
</comment>
<organism evidence="2 3">
    <name type="scientific">Niastella yeongjuensis</name>
    <dbReference type="NCBI Taxonomy" id="354355"/>
    <lineage>
        <taxon>Bacteria</taxon>
        <taxon>Pseudomonadati</taxon>
        <taxon>Bacteroidota</taxon>
        <taxon>Chitinophagia</taxon>
        <taxon>Chitinophagales</taxon>
        <taxon>Chitinophagaceae</taxon>
        <taxon>Niastella</taxon>
    </lineage>
</organism>
<proteinExistence type="predicted"/>